<evidence type="ECO:0000313" key="1">
    <source>
        <dbReference type="EMBL" id="VFJ87865.1"/>
    </source>
</evidence>
<dbReference type="EMBL" id="CAADFF010000008">
    <property type="protein sequence ID" value="VFJ87865.1"/>
    <property type="molecule type" value="Genomic_DNA"/>
</dbReference>
<sequence>MDVIAENINIGSEILRVLQCTDFQVSRPTLHFYIGDPQSGNGLGNEGGNQGGNFGNVLLISRSSIR</sequence>
<proteinExistence type="predicted"/>
<accession>A0A450U7W1</accession>
<gene>
    <name evidence="1" type="ORF">BECKLFY1418B_GA0070995_100825</name>
</gene>
<dbReference type="AlphaFoldDB" id="A0A450U7W1"/>
<name>A0A450U7W1_9GAMM</name>
<protein>
    <submittedName>
        <fullName evidence="1">Uncharacterized protein</fullName>
    </submittedName>
</protein>
<reference evidence="1" key="1">
    <citation type="submission" date="2019-02" db="EMBL/GenBank/DDBJ databases">
        <authorList>
            <person name="Gruber-Vodicka R. H."/>
            <person name="Seah K. B. B."/>
        </authorList>
    </citation>
    <scope>NUCLEOTIDE SEQUENCE</scope>
    <source>
        <strain evidence="1">BECK_M7</strain>
    </source>
</reference>
<organism evidence="1">
    <name type="scientific">Candidatus Kentrum sp. LFY</name>
    <dbReference type="NCBI Taxonomy" id="2126342"/>
    <lineage>
        <taxon>Bacteria</taxon>
        <taxon>Pseudomonadati</taxon>
        <taxon>Pseudomonadota</taxon>
        <taxon>Gammaproteobacteria</taxon>
        <taxon>Candidatus Kentrum</taxon>
    </lineage>
</organism>